<dbReference type="OrthoDB" id="5372616at2"/>
<dbReference type="AlphaFoldDB" id="M5PSZ8"/>
<comment type="similarity">
    <text evidence="2">Belongs to the bacterial solute-binding protein SsuA/TauA family.</text>
</comment>
<dbReference type="GO" id="GO:0042597">
    <property type="term" value="C:periplasmic space"/>
    <property type="evidence" value="ECO:0007669"/>
    <property type="project" value="UniProtKB-SubCell"/>
</dbReference>
<evidence type="ECO:0000256" key="1">
    <source>
        <dbReference type="ARBA" id="ARBA00004418"/>
    </source>
</evidence>
<dbReference type="CDD" id="cd01008">
    <property type="entry name" value="PBP2_NrtA_SsuA_CpmA_like"/>
    <property type="match status" value="1"/>
</dbReference>
<keyword evidence="3" id="KW-0732">Signal</keyword>
<dbReference type="PATRIC" id="fig|1262666.3.peg.2035"/>
<sequence length="323" mass="35803">MVLILALGSVLSGCRGSQEPGREAIKVTLATTPVIYTGLIAVADQKGFFRQAGLDVSIRSDYPAGLQSMQALERGEVQMATGAAFVFSGMMEDDHSLRILATVGSTNDHEIVARKDRGILQPADLRGKRIGVVLDTVSEYALSMFLDMNAIDPASVTLVDISPPEMPKALSQGEVDAISIWGKFSFLARKGLGDNAVSWPSQYAMDYYWILAARKDLLDSSPEIATRFLKALKQAELFVLSHEQEAKDIIRKRWDLEPDFVAQTWDKNKLRVVLDQSLVISLENAIRWRMLTKGRPTEVPNILDKIRKAPLEKIDPKAVTIYK</sequence>
<comment type="caution">
    <text evidence="5">The sequence shown here is derived from an EMBL/GenBank/DDBJ whole genome shotgun (WGS) entry which is preliminary data.</text>
</comment>
<evidence type="ECO:0000256" key="2">
    <source>
        <dbReference type="ARBA" id="ARBA00010742"/>
    </source>
</evidence>
<proteinExistence type="inferred from homology"/>
<dbReference type="SMART" id="SM00062">
    <property type="entry name" value="PBPb"/>
    <property type="match status" value="1"/>
</dbReference>
<dbReference type="Gene3D" id="3.40.190.10">
    <property type="entry name" value="Periplasmic binding protein-like II"/>
    <property type="match status" value="3"/>
</dbReference>
<dbReference type="InterPro" id="IPR015168">
    <property type="entry name" value="SsuA/THI5"/>
</dbReference>
<organism evidence="5 6">
    <name type="scientific">Desulfocurvibacter africanus PCS</name>
    <dbReference type="NCBI Taxonomy" id="1262666"/>
    <lineage>
        <taxon>Bacteria</taxon>
        <taxon>Pseudomonadati</taxon>
        <taxon>Thermodesulfobacteriota</taxon>
        <taxon>Desulfovibrionia</taxon>
        <taxon>Desulfovibrionales</taxon>
        <taxon>Desulfovibrionaceae</taxon>
        <taxon>Desulfocurvibacter</taxon>
    </lineage>
</organism>
<evidence type="ECO:0000259" key="4">
    <source>
        <dbReference type="SMART" id="SM00062"/>
    </source>
</evidence>
<dbReference type="EMBL" id="AOSV01000020">
    <property type="protein sequence ID" value="EMG37175.1"/>
    <property type="molecule type" value="Genomic_DNA"/>
</dbReference>
<reference evidence="5 6" key="1">
    <citation type="journal article" date="2013" name="Genome Announc.">
        <title>Draft Genome Sequence for Desulfovibrio africanus Strain PCS.</title>
        <authorList>
            <person name="Brown S.D."/>
            <person name="Utturkar S.M."/>
            <person name="Arkin A.P."/>
            <person name="Deutschbauer A.M."/>
            <person name="Elias D.A."/>
            <person name="Hazen T.C."/>
            <person name="Chakraborty R."/>
        </authorList>
    </citation>
    <scope>NUCLEOTIDE SEQUENCE [LARGE SCALE GENOMIC DNA]</scope>
    <source>
        <strain evidence="5 6">PCS</strain>
    </source>
</reference>
<dbReference type="PANTHER" id="PTHR30024">
    <property type="entry name" value="ALIPHATIC SULFONATES-BINDING PROTEIN-RELATED"/>
    <property type="match status" value="1"/>
</dbReference>
<accession>M5PSZ8</accession>
<feature type="domain" description="Solute-binding protein family 3/N-terminal" evidence="4">
    <location>
        <begin position="34"/>
        <end position="258"/>
    </location>
</feature>
<gene>
    <name evidence="5" type="ORF">PCS_02011</name>
</gene>
<evidence type="ECO:0000256" key="3">
    <source>
        <dbReference type="ARBA" id="ARBA00022729"/>
    </source>
</evidence>
<evidence type="ECO:0000313" key="5">
    <source>
        <dbReference type="EMBL" id="EMG37175.1"/>
    </source>
</evidence>
<evidence type="ECO:0000313" key="6">
    <source>
        <dbReference type="Proteomes" id="UP000011922"/>
    </source>
</evidence>
<dbReference type="Pfam" id="PF09084">
    <property type="entry name" value="NMT1"/>
    <property type="match status" value="1"/>
</dbReference>
<comment type="subcellular location">
    <subcellularLocation>
        <location evidence="1">Periplasm</location>
    </subcellularLocation>
</comment>
<dbReference type="RefSeq" id="WP_005986744.1">
    <property type="nucleotide sequence ID" value="NZ_AOSV01000020.1"/>
</dbReference>
<name>M5PSZ8_DESAF</name>
<protein>
    <submittedName>
        <fullName evidence="5">ABC-type nitrate/sulfonate/bicarbonate transport system, periplasmic component</fullName>
    </submittedName>
</protein>
<dbReference type="GO" id="GO:0042918">
    <property type="term" value="P:alkanesulfonate transmembrane transport"/>
    <property type="evidence" value="ECO:0007669"/>
    <property type="project" value="TreeGrafter"/>
</dbReference>
<dbReference type="PANTHER" id="PTHR30024:SF47">
    <property type="entry name" value="TAURINE-BINDING PERIPLASMIC PROTEIN"/>
    <property type="match status" value="1"/>
</dbReference>
<dbReference type="SUPFAM" id="SSF53850">
    <property type="entry name" value="Periplasmic binding protein-like II"/>
    <property type="match status" value="1"/>
</dbReference>
<dbReference type="Proteomes" id="UP000011922">
    <property type="component" value="Unassembled WGS sequence"/>
</dbReference>
<dbReference type="InterPro" id="IPR001638">
    <property type="entry name" value="Solute-binding_3/MltF_N"/>
</dbReference>